<gene>
    <name evidence="3" type="ORF">ACFQPF_06845</name>
</gene>
<protein>
    <submittedName>
        <fullName evidence="3">Alpha-1,2-fucosyltransferase</fullName>
    </submittedName>
</protein>
<dbReference type="Proteomes" id="UP001596549">
    <property type="component" value="Unassembled WGS sequence"/>
</dbReference>
<organism evidence="3 4">
    <name type="scientific">Fictibacillus iocasae</name>
    <dbReference type="NCBI Taxonomy" id="2715437"/>
    <lineage>
        <taxon>Bacteria</taxon>
        <taxon>Bacillati</taxon>
        <taxon>Bacillota</taxon>
        <taxon>Bacilli</taxon>
        <taxon>Bacillales</taxon>
        <taxon>Fictibacillaceae</taxon>
        <taxon>Fictibacillus</taxon>
    </lineage>
</organism>
<evidence type="ECO:0000313" key="3">
    <source>
        <dbReference type="EMBL" id="MFC7371387.1"/>
    </source>
</evidence>
<proteinExistence type="predicted"/>
<dbReference type="RefSeq" id="WP_379747909.1">
    <property type="nucleotide sequence ID" value="NZ_JBHTCP010000013.1"/>
</dbReference>
<keyword evidence="4" id="KW-1185">Reference proteome</keyword>
<name>A0ABW2NL99_9BACL</name>
<evidence type="ECO:0000313" key="4">
    <source>
        <dbReference type="Proteomes" id="UP001596549"/>
    </source>
</evidence>
<dbReference type="Gene3D" id="3.40.50.11350">
    <property type="match status" value="1"/>
</dbReference>
<comment type="caution">
    <text evidence="3">The sequence shown here is derived from an EMBL/GenBank/DDBJ whole genome shotgun (WGS) entry which is preliminary data.</text>
</comment>
<keyword evidence="1" id="KW-0328">Glycosyltransferase</keyword>
<dbReference type="CDD" id="cd11301">
    <property type="entry name" value="Fut1_Fut2_like"/>
    <property type="match status" value="1"/>
</dbReference>
<keyword evidence="2" id="KW-0808">Transferase</keyword>
<accession>A0ABW2NL99</accession>
<evidence type="ECO:0000256" key="2">
    <source>
        <dbReference type="ARBA" id="ARBA00022679"/>
    </source>
</evidence>
<dbReference type="Pfam" id="PF01531">
    <property type="entry name" value="Glyco_transf_11"/>
    <property type="match status" value="1"/>
</dbReference>
<dbReference type="PANTHER" id="PTHR11927">
    <property type="entry name" value="GALACTOSIDE 2-L-FUCOSYLTRANSFERASE"/>
    <property type="match status" value="1"/>
</dbReference>
<dbReference type="InterPro" id="IPR002516">
    <property type="entry name" value="Glyco_trans_11"/>
</dbReference>
<dbReference type="PANTHER" id="PTHR11927:SF9">
    <property type="entry name" value="L-FUCOSYLTRANSFERASE"/>
    <property type="match status" value="1"/>
</dbReference>
<dbReference type="EMBL" id="JBHTCP010000013">
    <property type="protein sequence ID" value="MFC7371387.1"/>
    <property type="molecule type" value="Genomic_DNA"/>
</dbReference>
<evidence type="ECO:0000256" key="1">
    <source>
        <dbReference type="ARBA" id="ARBA00022676"/>
    </source>
</evidence>
<sequence length="290" mass="34085">MIIVKVYGGLGNQLFQYFFGKALAEKYNTVVKYDLTFFSSSDNNEIRDFSIDKFNTNFHVANSQEINNFKKNSNTINRINKLTRILGIDKVLGNYYEELEEFKLDSKLITSINDNKYFQGYWQSYEYLKGIEGLIKNEMVLDFKESENFKRVINDIEKNESICLHVRRGDYVRLGWNLPLEYYTQALKKITANIPNFKLFIFSDDKEWILENFQMASGEVICINDFNFNDYEELYLMSKCKHNIISNSTFSWWGAYLNSNKGKIVIAPHVWVKGLNVKDIEIIPPTWTVL</sequence>
<reference evidence="4" key="1">
    <citation type="journal article" date="2019" name="Int. J. Syst. Evol. Microbiol.">
        <title>The Global Catalogue of Microorganisms (GCM) 10K type strain sequencing project: providing services to taxonomists for standard genome sequencing and annotation.</title>
        <authorList>
            <consortium name="The Broad Institute Genomics Platform"/>
            <consortium name="The Broad Institute Genome Sequencing Center for Infectious Disease"/>
            <person name="Wu L."/>
            <person name="Ma J."/>
        </authorList>
    </citation>
    <scope>NUCLEOTIDE SEQUENCE [LARGE SCALE GENOMIC DNA]</scope>
    <source>
        <strain evidence="4">NBRC 106396</strain>
    </source>
</reference>